<dbReference type="RefSeq" id="WP_118400950.1">
    <property type="nucleotide sequence ID" value="NZ_CABJGD010000040.1"/>
</dbReference>
<dbReference type="AlphaFoldDB" id="A0A413SVW2"/>
<proteinExistence type="predicted"/>
<dbReference type="SMART" id="SM00671">
    <property type="entry name" value="SEL1"/>
    <property type="match status" value="3"/>
</dbReference>
<dbReference type="InterPro" id="IPR011990">
    <property type="entry name" value="TPR-like_helical_dom_sf"/>
</dbReference>
<sequence>MKQVISMNSALRLEIADFLRELEMPLTLEFEGCDEHCRYFYFSRPKHSTTLFVISDDGAGNWQVMIDGLASYEDYRFFPYLADCLRIHLQAEVEGLEDGKTLYQHFDEEWISLCIGEEIAWLKATLSLVPRYYLEFPVIENTYVSLDILSRFGVNLYSSTPRIYGYVQYLLRHGLLPHALPDASCVPPGVTDDGEVEVDVPQHVPVGKVKSWQTDGAETWESFSREDVELLLQLAEGYRQGKEVAGVVLNDIGTLYQEGVGIPVDKHQAEYWFRQAISAGDRMYAPSNLGDLYRKGGPGFPVSLPLAMQAYRLSEDPYAHYRIGQAYEEGWNGDPDPEKAFYWYRKAADEGHHLAIRRLRKADGEEE</sequence>
<dbReference type="SUPFAM" id="SSF81901">
    <property type="entry name" value="HCP-like"/>
    <property type="match status" value="1"/>
</dbReference>
<protein>
    <submittedName>
        <fullName evidence="1">Sel1 repeat family protein</fullName>
    </submittedName>
</protein>
<dbReference type="Pfam" id="PF08238">
    <property type="entry name" value="Sel1"/>
    <property type="match status" value="2"/>
</dbReference>
<dbReference type="InterPro" id="IPR006597">
    <property type="entry name" value="Sel1-like"/>
</dbReference>
<comment type="caution">
    <text evidence="1">The sequence shown here is derived from an EMBL/GenBank/DDBJ whole genome shotgun (WGS) entry which is preliminary data.</text>
</comment>
<dbReference type="PANTHER" id="PTHR43628">
    <property type="entry name" value="ACTIVATOR OF C KINASE PROTEIN 1-RELATED"/>
    <property type="match status" value="1"/>
</dbReference>
<name>A0A413SVW2_9BACT</name>
<dbReference type="InterPro" id="IPR052945">
    <property type="entry name" value="Mitotic_Regulator"/>
</dbReference>
<evidence type="ECO:0000313" key="1">
    <source>
        <dbReference type="EMBL" id="RHA73263.1"/>
    </source>
</evidence>
<reference evidence="1 2" key="1">
    <citation type="submission" date="2018-08" db="EMBL/GenBank/DDBJ databases">
        <title>A genome reference for cultivated species of the human gut microbiota.</title>
        <authorList>
            <person name="Zou Y."/>
            <person name="Xue W."/>
            <person name="Luo G."/>
        </authorList>
    </citation>
    <scope>NUCLEOTIDE SEQUENCE [LARGE SCALE GENOMIC DNA]</scope>
    <source>
        <strain evidence="1 2">AM42-38</strain>
    </source>
</reference>
<evidence type="ECO:0000313" key="2">
    <source>
        <dbReference type="Proteomes" id="UP000283855"/>
    </source>
</evidence>
<accession>A0A413SVW2</accession>
<dbReference type="PANTHER" id="PTHR43628:SF1">
    <property type="entry name" value="CHITIN SYNTHASE REGULATORY FACTOR 2-RELATED"/>
    <property type="match status" value="1"/>
</dbReference>
<dbReference type="Proteomes" id="UP000283855">
    <property type="component" value="Unassembled WGS sequence"/>
</dbReference>
<organism evidence="1 2">
    <name type="scientific">Phocaeicola coprophilus</name>
    <dbReference type="NCBI Taxonomy" id="387090"/>
    <lineage>
        <taxon>Bacteria</taxon>
        <taxon>Pseudomonadati</taxon>
        <taxon>Bacteroidota</taxon>
        <taxon>Bacteroidia</taxon>
        <taxon>Bacteroidales</taxon>
        <taxon>Bacteroidaceae</taxon>
        <taxon>Phocaeicola</taxon>
    </lineage>
</organism>
<gene>
    <name evidence="1" type="ORF">DW921_13615</name>
</gene>
<dbReference type="EMBL" id="QSFT01000040">
    <property type="protein sequence ID" value="RHA73263.1"/>
    <property type="molecule type" value="Genomic_DNA"/>
</dbReference>
<dbReference type="Gene3D" id="1.25.40.10">
    <property type="entry name" value="Tetratricopeptide repeat domain"/>
    <property type="match status" value="1"/>
</dbReference>